<evidence type="ECO:0000256" key="1">
    <source>
        <dbReference type="SAM" id="Phobius"/>
    </source>
</evidence>
<reference evidence="2 3" key="1">
    <citation type="journal article" date="2007" name="Nature">
        <title>Light stimulates growth of proteorhodopsin-containing marine Flavobacteria.</title>
        <authorList>
            <person name="Gomez-Consarnau L."/>
            <person name="Gonzalez J.M."/>
            <person name="Coll-Llado M."/>
            <person name="Gourdon P."/>
            <person name="Pascher T."/>
            <person name="Neutze R."/>
            <person name="Pedros-Alio C."/>
            <person name="Pinhassi J."/>
        </authorList>
    </citation>
    <scope>NUCLEOTIDE SEQUENCE [LARGE SCALE GENOMIC DNA]</scope>
    <source>
        <strain evidence="2 3">MED217</strain>
    </source>
</reference>
<dbReference type="HOGENOM" id="CLU_2246627_0_0_10"/>
<protein>
    <submittedName>
        <fullName evidence="2">Uncharacterized protein</fullName>
    </submittedName>
</protein>
<dbReference type="STRING" id="398720.MED217_17860"/>
<keyword evidence="3" id="KW-1185">Reference proteome</keyword>
<dbReference type="AlphaFoldDB" id="A3XH10"/>
<organism evidence="2 3">
    <name type="scientific">Leeuwenhoekiella blandensis (strain CECT 7118 / CCUG 51940 / KCTC 22103 / MED217)</name>
    <name type="common">Flavobacterium sp. (strain MED217)</name>
    <dbReference type="NCBI Taxonomy" id="398720"/>
    <lineage>
        <taxon>Bacteria</taxon>
        <taxon>Pseudomonadati</taxon>
        <taxon>Bacteroidota</taxon>
        <taxon>Flavobacteriia</taxon>
        <taxon>Flavobacteriales</taxon>
        <taxon>Flavobacteriaceae</taxon>
        <taxon>Leeuwenhoekiella</taxon>
    </lineage>
</organism>
<dbReference type="Proteomes" id="UP000001601">
    <property type="component" value="Unassembled WGS sequence"/>
</dbReference>
<name>A3XH10_LEEBM</name>
<evidence type="ECO:0000313" key="3">
    <source>
        <dbReference type="Proteomes" id="UP000001601"/>
    </source>
</evidence>
<keyword evidence="1" id="KW-1133">Transmembrane helix</keyword>
<accession>A3XH10</accession>
<sequence length="104" mass="12288">MNDIFFGVIFIGFALSIFSFGIAIYINLWIYYSVDKKRYPLFPILNPFSFSSYELLFRSIFKLKWKVEGDNKKLKSRSNKLRRFSGTIIALAIAILSFTQWFFT</sequence>
<proteinExistence type="predicted"/>
<dbReference type="EMBL" id="AANC01000001">
    <property type="protein sequence ID" value="EAQ51433.1"/>
    <property type="molecule type" value="Genomic_DNA"/>
</dbReference>
<evidence type="ECO:0000313" key="2">
    <source>
        <dbReference type="EMBL" id="EAQ51433.1"/>
    </source>
</evidence>
<feature type="transmembrane region" description="Helical" evidence="1">
    <location>
        <begin position="44"/>
        <end position="63"/>
    </location>
</feature>
<feature type="transmembrane region" description="Helical" evidence="1">
    <location>
        <begin position="7"/>
        <end position="32"/>
    </location>
</feature>
<feature type="transmembrane region" description="Helical" evidence="1">
    <location>
        <begin position="84"/>
        <end position="103"/>
    </location>
</feature>
<comment type="caution">
    <text evidence="2">The sequence shown here is derived from an EMBL/GenBank/DDBJ whole genome shotgun (WGS) entry which is preliminary data.</text>
</comment>
<keyword evidence="1" id="KW-0812">Transmembrane</keyword>
<gene>
    <name evidence="2" type="ORF">MED217_17860</name>
</gene>
<keyword evidence="1" id="KW-0472">Membrane</keyword>